<evidence type="ECO:0000256" key="1">
    <source>
        <dbReference type="ARBA" id="ARBA00004127"/>
    </source>
</evidence>
<accession>A0ABR2W705</accession>
<keyword evidence="14" id="KW-1185">Reference proteome</keyword>
<dbReference type="Proteomes" id="UP001479436">
    <property type="component" value="Unassembled WGS sequence"/>
</dbReference>
<keyword evidence="6 12" id="KW-0812">Transmembrane</keyword>
<keyword evidence="9 12" id="KW-1133">Transmembrane helix</keyword>
<feature type="transmembrane region" description="Helical" evidence="12">
    <location>
        <begin position="83"/>
        <end position="105"/>
    </location>
</feature>
<evidence type="ECO:0000313" key="14">
    <source>
        <dbReference type="Proteomes" id="UP001479436"/>
    </source>
</evidence>
<proteinExistence type="inferred from homology"/>
<dbReference type="PANTHER" id="PTHR35329:SF2">
    <property type="entry name" value="CHITIN SYNTHASE EXPORT CHAPERONE"/>
    <property type="match status" value="1"/>
</dbReference>
<name>A0ABR2W705_9FUNG</name>
<dbReference type="PANTHER" id="PTHR35329">
    <property type="entry name" value="CHITIN SYNTHASE EXPORT CHAPERONE"/>
    <property type="match status" value="1"/>
</dbReference>
<gene>
    <name evidence="13" type="primary">CHS7_1</name>
    <name evidence="13" type="ORF">K7432_002973</name>
</gene>
<feature type="transmembrane region" description="Helical" evidence="12">
    <location>
        <begin position="48"/>
        <end position="71"/>
    </location>
</feature>
<keyword evidence="11" id="KW-0961">Cell wall biogenesis/degradation</keyword>
<reference evidence="13 14" key="1">
    <citation type="submission" date="2023-04" db="EMBL/GenBank/DDBJ databases">
        <title>Genome of Basidiobolus ranarum AG-B5.</title>
        <authorList>
            <person name="Stajich J.E."/>
            <person name="Carter-House D."/>
            <person name="Gryganskyi A."/>
        </authorList>
    </citation>
    <scope>NUCLEOTIDE SEQUENCE [LARGE SCALE GENOMIC DNA]</scope>
    <source>
        <strain evidence="13 14">AG-B5</strain>
    </source>
</reference>
<evidence type="ECO:0000256" key="10">
    <source>
        <dbReference type="ARBA" id="ARBA00023136"/>
    </source>
</evidence>
<feature type="transmembrane region" description="Helical" evidence="12">
    <location>
        <begin position="225"/>
        <end position="244"/>
    </location>
</feature>
<evidence type="ECO:0000256" key="9">
    <source>
        <dbReference type="ARBA" id="ARBA00022989"/>
    </source>
</evidence>
<dbReference type="EMBL" id="JASJQH010006960">
    <property type="protein sequence ID" value="KAK9722086.1"/>
    <property type="molecule type" value="Genomic_DNA"/>
</dbReference>
<evidence type="ECO:0000256" key="8">
    <source>
        <dbReference type="ARBA" id="ARBA00022927"/>
    </source>
</evidence>
<comment type="caution">
    <text evidence="13">The sequence shown here is derived from an EMBL/GenBank/DDBJ whole genome shotgun (WGS) entry which is preliminary data.</text>
</comment>
<evidence type="ECO:0000256" key="11">
    <source>
        <dbReference type="ARBA" id="ARBA00023316"/>
    </source>
</evidence>
<evidence type="ECO:0000256" key="2">
    <source>
        <dbReference type="ARBA" id="ARBA00004586"/>
    </source>
</evidence>
<protein>
    <recommendedName>
        <fullName evidence="4">Chitin synthase export chaperone</fullName>
    </recommendedName>
</protein>
<evidence type="ECO:0000256" key="5">
    <source>
        <dbReference type="ARBA" id="ARBA00022448"/>
    </source>
</evidence>
<keyword evidence="8" id="KW-0653">Protein transport</keyword>
<evidence type="ECO:0000256" key="3">
    <source>
        <dbReference type="ARBA" id="ARBA00009274"/>
    </source>
</evidence>
<evidence type="ECO:0000313" key="13">
    <source>
        <dbReference type="EMBL" id="KAK9722086.1"/>
    </source>
</evidence>
<comment type="subcellular location">
    <subcellularLocation>
        <location evidence="1">Endomembrane system</location>
        <topology evidence="1">Multi-pass membrane protein</topology>
    </subcellularLocation>
    <subcellularLocation>
        <location evidence="2">Endoplasmic reticulum membrane</location>
    </subcellularLocation>
</comment>
<dbReference type="InterPro" id="IPR022057">
    <property type="entry name" value="Chs7"/>
</dbReference>
<evidence type="ECO:0000256" key="6">
    <source>
        <dbReference type="ARBA" id="ARBA00022692"/>
    </source>
</evidence>
<feature type="transmembrane region" description="Helical" evidence="12">
    <location>
        <begin position="187"/>
        <end position="213"/>
    </location>
</feature>
<evidence type="ECO:0000256" key="7">
    <source>
        <dbReference type="ARBA" id="ARBA00022824"/>
    </source>
</evidence>
<organism evidence="13 14">
    <name type="scientific">Basidiobolus ranarum</name>
    <dbReference type="NCBI Taxonomy" id="34480"/>
    <lineage>
        <taxon>Eukaryota</taxon>
        <taxon>Fungi</taxon>
        <taxon>Fungi incertae sedis</taxon>
        <taxon>Zoopagomycota</taxon>
        <taxon>Entomophthoromycotina</taxon>
        <taxon>Basidiobolomycetes</taxon>
        <taxon>Basidiobolales</taxon>
        <taxon>Basidiobolaceae</taxon>
        <taxon>Basidiobolus</taxon>
    </lineage>
</organism>
<dbReference type="Pfam" id="PF12271">
    <property type="entry name" value="Chs7"/>
    <property type="match status" value="1"/>
</dbReference>
<feature type="transmembrane region" description="Helical" evidence="12">
    <location>
        <begin position="256"/>
        <end position="275"/>
    </location>
</feature>
<evidence type="ECO:0000256" key="12">
    <source>
        <dbReference type="SAM" id="Phobius"/>
    </source>
</evidence>
<feature type="transmembrane region" description="Helical" evidence="12">
    <location>
        <begin position="157"/>
        <end position="175"/>
    </location>
</feature>
<evidence type="ECO:0000256" key="4">
    <source>
        <dbReference type="ARBA" id="ARBA00018354"/>
    </source>
</evidence>
<sequence length="312" mass="35276">MLTTLKFGSFDQFCGTLAYTLCPLVGPQAYRTIPECASRNLDLGGFLVFQPGALAAYIIAILVTVVMIYNIRVKYTAVGRQEMLCFFYLYTLTVILELLLIGGFIPISSEVYSWFTAAHIGLISASIWCLLLNGFVGFQFAEDGTPLSLWSIRISSLLIWGATFFVSIATFRNMFGNSGVLSSGSPLILWIIYFIFNGAALLIYFILQIILVVNTLTDRWPLGDILMAGFSFVVGQVILLVFTTDVCTLISHYLDGLFFTVLCTLFAVMMIYKYWDSITKDDLEYTVDYKPDQWEVKGFLEDTEMDYYQDRY</sequence>
<comment type="similarity">
    <text evidence="3">Belongs to the CHS7 family.</text>
</comment>
<feature type="transmembrane region" description="Helical" evidence="12">
    <location>
        <begin position="111"/>
        <end position="136"/>
    </location>
</feature>
<keyword evidence="5" id="KW-0813">Transport</keyword>
<keyword evidence="7" id="KW-0256">Endoplasmic reticulum</keyword>
<keyword evidence="10 12" id="KW-0472">Membrane</keyword>